<evidence type="ECO:0000256" key="3">
    <source>
        <dbReference type="ARBA" id="ARBA00022475"/>
    </source>
</evidence>
<dbReference type="EMBL" id="JAUSZT010000001">
    <property type="protein sequence ID" value="MDQ0995022.1"/>
    <property type="molecule type" value="Genomic_DNA"/>
</dbReference>
<evidence type="ECO:0000256" key="2">
    <source>
        <dbReference type="ARBA" id="ARBA00007430"/>
    </source>
</evidence>
<evidence type="ECO:0000313" key="8">
    <source>
        <dbReference type="EMBL" id="MDQ0995022.1"/>
    </source>
</evidence>
<dbReference type="RefSeq" id="WP_115053339.1">
    <property type="nucleotide sequence ID" value="NZ_JAUSZT010000001.1"/>
</dbReference>
<dbReference type="PANTHER" id="PTHR30250:SF10">
    <property type="entry name" value="LIPOPOLYSACCHARIDE BIOSYNTHESIS PROTEIN WZXC"/>
    <property type="match status" value="1"/>
</dbReference>
<keyword evidence="6 7" id="KW-0472">Membrane</keyword>
<dbReference type="InterPro" id="IPR050833">
    <property type="entry name" value="Poly_Biosynth_Transport"/>
</dbReference>
<keyword evidence="9" id="KW-1185">Reference proteome</keyword>
<comment type="caution">
    <text evidence="8">The sequence shown here is derived from an EMBL/GenBank/DDBJ whole genome shotgun (WGS) entry which is preliminary data.</text>
</comment>
<evidence type="ECO:0000313" key="9">
    <source>
        <dbReference type="Proteomes" id="UP001237780"/>
    </source>
</evidence>
<keyword evidence="4 7" id="KW-0812">Transmembrane</keyword>
<keyword evidence="3" id="KW-1003">Cell membrane</keyword>
<dbReference type="PANTHER" id="PTHR30250">
    <property type="entry name" value="PST FAMILY PREDICTED COLANIC ACID TRANSPORTER"/>
    <property type="match status" value="1"/>
</dbReference>
<feature type="transmembrane region" description="Helical" evidence="7">
    <location>
        <begin position="187"/>
        <end position="205"/>
    </location>
</feature>
<organism evidence="8 9">
    <name type="scientific">Phyllobacterium ifriqiyense</name>
    <dbReference type="NCBI Taxonomy" id="314238"/>
    <lineage>
        <taxon>Bacteria</taxon>
        <taxon>Pseudomonadati</taxon>
        <taxon>Pseudomonadota</taxon>
        <taxon>Alphaproteobacteria</taxon>
        <taxon>Hyphomicrobiales</taxon>
        <taxon>Phyllobacteriaceae</taxon>
        <taxon>Phyllobacterium</taxon>
    </lineage>
</organism>
<feature type="transmembrane region" description="Helical" evidence="7">
    <location>
        <begin position="353"/>
        <end position="372"/>
    </location>
</feature>
<gene>
    <name evidence="8" type="ORF">QFZ34_000199</name>
</gene>
<evidence type="ECO:0000256" key="6">
    <source>
        <dbReference type="ARBA" id="ARBA00023136"/>
    </source>
</evidence>
<evidence type="ECO:0000256" key="5">
    <source>
        <dbReference type="ARBA" id="ARBA00022989"/>
    </source>
</evidence>
<feature type="transmembrane region" description="Helical" evidence="7">
    <location>
        <begin position="440"/>
        <end position="462"/>
    </location>
</feature>
<dbReference type="Proteomes" id="UP001237780">
    <property type="component" value="Unassembled WGS sequence"/>
</dbReference>
<protein>
    <submittedName>
        <fullName evidence="8">O-antigen/teichoic acid export membrane protein</fullName>
    </submittedName>
</protein>
<sequence length="487" mass="52825">MAFMAMASRICAQLAQVLVFILAARMLSAAEFGVYTLILAIAILLTRVAEAGSREFIMSCREDISLFNQIATMALASGAAAMAIGLAVSGVLDRFFEMRLAAEILVIFSVWVVFATFSAVYAGILVRQSRSEMHSILLMVGEGVGLAITLAGLLAGWGIFALAVGKLFMQITYLCSAMLITRWVPRLRLHWAIVKELAAFSRYILATRMVAYFHTYAVTFAIGIFFGTASVGYYRVADRLGSSFADMMDEPSRLIAWVSLRRSIRENQTLQELKRGVGREATVLLPFLLALAAPIFIGLALVSETLVVLLLGDQWHPAAPLTALLALMYMLYSPGVLTEPLLSLTGQVRRLPLVSLCNMVVAVIFLLGAVPFGIMGVAIGQVMAAAITAGVTIWLQSHYGGVSWKRVGASSIIIVPSLIAMVACIIWVSQLSLSPALDLGLKILTGALVYVCVLVVLYISFFKVSNTFTWKKVKVPPNPTSEVEESY</sequence>
<feature type="transmembrane region" description="Helical" evidence="7">
    <location>
        <begin position="70"/>
        <end position="92"/>
    </location>
</feature>
<feature type="transmembrane region" description="Helical" evidence="7">
    <location>
        <begin position="104"/>
        <end position="124"/>
    </location>
</feature>
<accession>A0ABU0S2S0</accession>
<keyword evidence="5 7" id="KW-1133">Transmembrane helix</keyword>
<feature type="transmembrane region" description="Helical" evidence="7">
    <location>
        <begin position="211"/>
        <end position="234"/>
    </location>
</feature>
<evidence type="ECO:0000256" key="4">
    <source>
        <dbReference type="ARBA" id="ARBA00022692"/>
    </source>
</evidence>
<reference evidence="8 9" key="1">
    <citation type="submission" date="2023-07" db="EMBL/GenBank/DDBJ databases">
        <title>Comparative genomics of wheat-associated soil bacteria to identify genetic determinants of phenazine resistance.</title>
        <authorList>
            <person name="Mouncey N."/>
        </authorList>
    </citation>
    <scope>NUCLEOTIDE SEQUENCE [LARGE SCALE GENOMIC DNA]</scope>
    <source>
        <strain evidence="8 9">W4I11</strain>
    </source>
</reference>
<evidence type="ECO:0000256" key="1">
    <source>
        <dbReference type="ARBA" id="ARBA00004651"/>
    </source>
</evidence>
<name>A0ABU0S2S0_9HYPH</name>
<feature type="transmembrane region" description="Helical" evidence="7">
    <location>
        <begin position="378"/>
        <end position="395"/>
    </location>
</feature>
<evidence type="ECO:0000256" key="7">
    <source>
        <dbReference type="SAM" id="Phobius"/>
    </source>
</evidence>
<dbReference type="Pfam" id="PF13440">
    <property type="entry name" value="Polysacc_synt_3"/>
    <property type="match status" value="1"/>
</dbReference>
<comment type="subcellular location">
    <subcellularLocation>
        <location evidence="1">Cell membrane</location>
        <topology evidence="1">Multi-pass membrane protein</topology>
    </subcellularLocation>
</comment>
<feature type="transmembrane region" description="Helical" evidence="7">
    <location>
        <begin position="407"/>
        <end position="428"/>
    </location>
</feature>
<comment type="similarity">
    <text evidence="2">Belongs to the polysaccharide synthase family.</text>
</comment>
<feature type="transmembrane region" description="Helical" evidence="7">
    <location>
        <begin position="283"/>
        <end position="302"/>
    </location>
</feature>
<proteinExistence type="inferred from homology"/>